<dbReference type="GO" id="GO:0008270">
    <property type="term" value="F:zinc ion binding"/>
    <property type="evidence" value="ECO:0007669"/>
    <property type="project" value="UniProtKB-KW"/>
</dbReference>
<evidence type="ECO:0000313" key="4">
    <source>
        <dbReference type="EMBL" id="KAL3682672.1"/>
    </source>
</evidence>
<dbReference type="EMBL" id="JBJQOH010000006">
    <property type="protein sequence ID" value="KAL3682672.1"/>
    <property type="molecule type" value="Genomic_DNA"/>
</dbReference>
<feature type="coiled-coil region" evidence="2">
    <location>
        <begin position="3"/>
        <end position="30"/>
    </location>
</feature>
<dbReference type="SUPFAM" id="SSF57850">
    <property type="entry name" value="RING/U-box"/>
    <property type="match status" value="1"/>
</dbReference>
<name>A0ABD3GWX7_9MARC</name>
<protein>
    <recommendedName>
        <fullName evidence="3">RING-type domain-containing protein</fullName>
    </recommendedName>
</protein>
<dbReference type="CDD" id="cd16448">
    <property type="entry name" value="RING-H2"/>
    <property type="match status" value="1"/>
</dbReference>
<dbReference type="PROSITE" id="PS50089">
    <property type="entry name" value="ZF_RING_2"/>
    <property type="match status" value="1"/>
</dbReference>
<evidence type="ECO:0000256" key="2">
    <source>
        <dbReference type="SAM" id="Coils"/>
    </source>
</evidence>
<dbReference type="Gene3D" id="3.30.40.10">
    <property type="entry name" value="Zinc/RING finger domain, C3HC4 (zinc finger)"/>
    <property type="match status" value="1"/>
</dbReference>
<dbReference type="AlphaFoldDB" id="A0ABD3GWX7"/>
<organism evidence="4 5">
    <name type="scientific">Riccia sorocarpa</name>
    <dbReference type="NCBI Taxonomy" id="122646"/>
    <lineage>
        <taxon>Eukaryota</taxon>
        <taxon>Viridiplantae</taxon>
        <taxon>Streptophyta</taxon>
        <taxon>Embryophyta</taxon>
        <taxon>Marchantiophyta</taxon>
        <taxon>Marchantiopsida</taxon>
        <taxon>Marchantiidae</taxon>
        <taxon>Marchantiales</taxon>
        <taxon>Ricciaceae</taxon>
        <taxon>Riccia</taxon>
    </lineage>
</organism>
<evidence type="ECO:0000256" key="1">
    <source>
        <dbReference type="PROSITE-ProRule" id="PRU00175"/>
    </source>
</evidence>
<evidence type="ECO:0000313" key="5">
    <source>
        <dbReference type="Proteomes" id="UP001633002"/>
    </source>
</evidence>
<keyword evidence="2" id="KW-0175">Coiled coil</keyword>
<sequence>MTSAEARRREESANAKCEEASESLRKARASLDGRVVAEFSALIDTERSPIVLRQKFNALKRAELEMQRMVVEANAEAEGVARKFRTKHFDLKRLQWENLKIVVYQSKKAMRPQPERDQWNQGGEATLTTFPGWVPLPQSEGGTRNLPPMWHRAQCYVCHNFFGPEGDYVPGTCSHPVHISCLLRMLHKATKCGSCRAPYHSRLWFQFGLEEKMDGAKLALQPPSTSSGGNGRGPSERLACALLNYCIMKYQKIHNDGVPMAEKRAAIDRFRAEARRRFADDRLMMADRTEGYNLRDEPLNLR</sequence>
<keyword evidence="5" id="KW-1185">Reference proteome</keyword>
<dbReference type="InterPro" id="IPR001841">
    <property type="entry name" value="Znf_RING"/>
</dbReference>
<feature type="domain" description="RING-type" evidence="3">
    <location>
        <begin position="155"/>
        <end position="196"/>
    </location>
</feature>
<keyword evidence="1" id="KW-0863">Zinc-finger</keyword>
<proteinExistence type="predicted"/>
<reference evidence="4 5" key="1">
    <citation type="submission" date="2024-09" db="EMBL/GenBank/DDBJ databases">
        <title>Chromosome-scale assembly of Riccia sorocarpa.</title>
        <authorList>
            <person name="Paukszto L."/>
        </authorList>
    </citation>
    <scope>NUCLEOTIDE SEQUENCE [LARGE SCALE GENOMIC DNA]</scope>
    <source>
        <strain evidence="4">LP-2024</strain>
        <tissue evidence="4">Aerial parts of the thallus</tissue>
    </source>
</reference>
<gene>
    <name evidence="4" type="ORF">R1sor_000694</name>
</gene>
<accession>A0ABD3GWX7</accession>
<dbReference type="Proteomes" id="UP001633002">
    <property type="component" value="Unassembled WGS sequence"/>
</dbReference>
<evidence type="ECO:0000259" key="3">
    <source>
        <dbReference type="PROSITE" id="PS50089"/>
    </source>
</evidence>
<comment type="caution">
    <text evidence="4">The sequence shown here is derived from an EMBL/GenBank/DDBJ whole genome shotgun (WGS) entry which is preliminary data.</text>
</comment>
<keyword evidence="1" id="KW-0479">Metal-binding</keyword>
<keyword evidence="1" id="KW-0862">Zinc</keyword>
<dbReference type="InterPro" id="IPR013083">
    <property type="entry name" value="Znf_RING/FYVE/PHD"/>
</dbReference>